<protein>
    <recommendedName>
        <fullName evidence="7">Peptidase M48 domain-containing protein</fullName>
    </recommendedName>
</protein>
<evidence type="ECO:0000256" key="5">
    <source>
        <dbReference type="ARBA" id="ARBA00023049"/>
    </source>
</evidence>
<dbReference type="EMBL" id="JACBZV010000001">
    <property type="protein sequence ID" value="NYJ09785.1"/>
    <property type="molecule type" value="Genomic_DNA"/>
</dbReference>
<dbReference type="Gene3D" id="1.10.10.2910">
    <property type="match status" value="1"/>
</dbReference>
<keyword evidence="3 6" id="KW-0378">Hydrolase</keyword>
<evidence type="ECO:0000256" key="3">
    <source>
        <dbReference type="ARBA" id="ARBA00022801"/>
    </source>
</evidence>
<evidence type="ECO:0000259" key="7">
    <source>
        <dbReference type="Pfam" id="PF01435"/>
    </source>
</evidence>
<name>A0A7Z0IWC0_RHILE</name>
<dbReference type="AlphaFoldDB" id="A0A7Z0IWC0"/>
<feature type="domain" description="Peptidase M48" evidence="7">
    <location>
        <begin position="60"/>
        <end position="113"/>
    </location>
</feature>
<comment type="cofactor">
    <cofactor evidence="6">
        <name>Zn(2+)</name>
        <dbReference type="ChEBI" id="CHEBI:29105"/>
    </cofactor>
    <text evidence="6">Binds 1 zinc ion per subunit.</text>
</comment>
<keyword evidence="1 6" id="KW-0645">Protease</keyword>
<evidence type="ECO:0000313" key="9">
    <source>
        <dbReference type="Proteomes" id="UP000535276"/>
    </source>
</evidence>
<dbReference type="InterPro" id="IPR001915">
    <property type="entry name" value="Peptidase_M48"/>
</dbReference>
<dbReference type="Proteomes" id="UP000535276">
    <property type="component" value="Unassembled WGS sequence"/>
</dbReference>
<evidence type="ECO:0000256" key="6">
    <source>
        <dbReference type="RuleBase" id="RU003983"/>
    </source>
</evidence>
<proteinExistence type="inferred from homology"/>
<organism evidence="8 9">
    <name type="scientific">Rhizobium leguminosarum</name>
    <dbReference type="NCBI Taxonomy" id="384"/>
    <lineage>
        <taxon>Bacteria</taxon>
        <taxon>Pseudomonadati</taxon>
        <taxon>Pseudomonadota</taxon>
        <taxon>Alphaproteobacteria</taxon>
        <taxon>Hyphomicrobiales</taxon>
        <taxon>Rhizobiaceae</taxon>
        <taxon>Rhizobium/Agrobacterium group</taxon>
        <taxon>Rhizobium</taxon>
    </lineage>
</organism>
<keyword evidence="5 6" id="KW-0482">Metalloprotease</keyword>
<accession>A0A7Z0IWC0</accession>
<evidence type="ECO:0000313" key="8">
    <source>
        <dbReference type="EMBL" id="NYJ09785.1"/>
    </source>
</evidence>
<evidence type="ECO:0000256" key="1">
    <source>
        <dbReference type="ARBA" id="ARBA00022670"/>
    </source>
</evidence>
<keyword evidence="2" id="KW-0479">Metal-binding</keyword>
<keyword evidence="4 6" id="KW-0862">Zinc</keyword>
<evidence type="ECO:0000256" key="4">
    <source>
        <dbReference type="ARBA" id="ARBA00022833"/>
    </source>
</evidence>
<comment type="similarity">
    <text evidence="6">Belongs to the peptidase M48 family.</text>
</comment>
<evidence type="ECO:0000256" key="2">
    <source>
        <dbReference type="ARBA" id="ARBA00022723"/>
    </source>
</evidence>
<dbReference type="RefSeq" id="WP_179610718.1">
    <property type="nucleotide sequence ID" value="NZ_JACBZV010000001.1"/>
</dbReference>
<dbReference type="Pfam" id="PF01435">
    <property type="entry name" value="Peptidase_M48"/>
    <property type="match status" value="1"/>
</dbReference>
<reference evidence="8 9" key="1">
    <citation type="submission" date="2020-07" db="EMBL/GenBank/DDBJ databases">
        <title>Genomic Encyclopedia of Type Strains, Phase IV (KMG-V): Genome sequencing to study the core and pangenomes of soil and plant-associated prokaryotes.</title>
        <authorList>
            <person name="Whitman W."/>
        </authorList>
    </citation>
    <scope>NUCLEOTIDE SEQUENCE [LARGE SCALE GENOMIC DNA]</scope>
    <source>
        <strain evidence="8 9">SEMIA 4052</strain>
    </source>
</reference>
<comment type="caution">
    <text evidence="8">The sequence shown here is derived from an EMBL/GenBank/DDBJ whole genome shotgun (WGS) entry which is preliminary data.</text>
</comment>
<gene>
    <name evidence="8" type="ORF">GGI64_000804</name>
</gene>
<sequence>MAKDHYTSRGLTTPEMMVKALAVRNDFEIAHVERVDIVSILEFKLVQRFPRFRLIIRQDSEMETNAFADPANDRIVVRRSIYRAACEDNPEARLILAHELGHFLLHREKHVTMHMDPSGSIQPIKRMSATESTEDQADMFARHFLAPPQLAYRFRHDAVALALATSVPLRISRGNVTMCKRPDVFSIRSVTSATPPL</sequence>